<feature type="non-terminal residue" evidence="6">
    <location>
        <position position="1138"/>
    </location>
</feature>
<keyword evidence="2" id="KW-0677">Repeat</keyword>
<dbReference type="SUPFAM" id="SSF52540">
    <property type="entry name" value="P-loop containing nucleoside triphosphate hydrolases"/>
    <property type="match status" value="1"/>
</dbReference>
<dbReference type="Pfam" id="PF00400">
    <property type="entry name" value="WD40"/>
    <property type="match status" value="4"/>
</dbReference>
<evidence type="ECO:0000313" key="6">
    <source>
        <dbReference type="EMBL" id="PPQ93483.1"/>
    </source>
</evidence>
<dbReference type="EMBL" id="NHYD01000729">
    <property type="protein sequence ID" value="PPQ93483.1"/>
    <property type="molecule type" value="Genomic_DNA"/>
</dbReference>
<dbReference type="InParanoid" id="A0A409XRP1"/>
<dbReference type="InterPro" id="IPR019775">
    <property type="entry name" value="WD40_repeat_CS"/>
</dbReference>
<dbReference type="InterPro" id="IPR001680">
    <property type="entry name" value="WD40_rpt"/>
</dbReference>
<dbReference type="PANTHER" id="PTHR22847">
    <property type="entry name" value="WD40 REPEAT PROTEIN"/>
    <property type="match status" value="1"/>
</dbReference>
<evidence type="ECO:0000256" key="4">
    <source>
        <dbReference type="SAM" id="MobiDB-lite"/>
    </source>
</evidence>
<dbReference type="Proteomes" id="UP000283269">
    <property type="component" value="Unassembled WGS sequence"/>
</dbReference>
<dbReference type="Pfam" id="PF24883">
    <property type="entry name" value="NPHP3_N"/>
    <property type="match status" value="1"/>
</dbReference>
<dbReference type="SUPFAM" id="SSF50978">
    <property type="entry name" value="WD40 repeat-like"/>
    <property type="match status" value="1"/>
</dbReference>
<proteinExistence type="predicted"/>
<organism evidence="6 7">
    <name type="scientific">Psilocybe cyanescens</name>
    <dbReference type="NCBI Taxonomy" id="93625"/>
    <lineage>
        <taxon>Eukaryota</taxon>
        <taxon>Fungi</taxon>
        <taxon>Dikarya</taxon>
        <taxon>Basidiomycota</taxon>
        <taxon>Agaricomycotina</taxon>
        <taxon>Agaricomycetes</taxon>
        <taxon>Agaricomycetidae</taxon>
        <taxon>Agaricales</taxon>
        <taxon>Agaricineae</taxon>
        <taxon>Strophariaceae</taxon>
        <taxon>Psilocybe</taxon>
    </lineage>
</organism>
<dbReference type="GO" id="GO:1990234">
    <property type="term" value="C:transferase complex"/>
    <property type="evidence" value="ECO:0007669"/>
    <property type="project" value="UniProtKB-ARBA"/>
</dbReference>
<protein>
    <recommendedName>
        <fullName evidence="5">NACHT domain-containing protein</fullName>
    </recommendedName>
</protein>
<feature type="region of interest" description="Disordered" evidence="4">
    <location>
        <begin position="1"/>
        <end position="58"/>
    </location>
</feature>
<dbReference type="InterPro" id="IPR020472">
    <property type="entry name" value="WD40_PAC1"/>
</dbReference>
<dbReference type="PANTHER" id="PTHR22847:SF637">
    <property type="entry name" value="WD REPEAT DOMAIN 5B"/>
    <property type="match status" value="1"/>
</dbReference>
<dbReference type="InterPro" id="IPR015943">
    <property type="entry name" value="WD40/YVTN_repeat-like_dom_sf"/>
</dbReference>
<feature type="domain" description="NACHT" evidence="5">
    <location>
        <begin position="415"/>
        <end position="570"/>
    </location>
</feature>
<dbReference type="PRINTS" id="PR00320">
    <property type="entry name" value="GPROTEINBRPT"/>
</dbReference>
<dbReference type="Gene3D" id="2.130.10.10">
    <property type="entry name" value="YVTN repeat-like/Quinoprotein amine dehydrogenase"/>
    <property type="match status" value="2"/>
</dbReference>
<dbReference type="InterPro" id="IPR027417">
    <property type="entry name" value="P-loop_NTPase"/>
</dbReference>
<reference evidence="6 7" key="1">
    <citation type="journal article" date="2018" name="Evol. Lett.">
        <title>Horizontal gene cluster transfer increased hallucinogenic mushroom diversity.</title>
        <authorList>
            <person name="Reynolds H.T."/>
            <person name="Vijayakumar V."/>
            <person name="Gluck-Thaler E."/>
            <person name="Korotkin H.B."/>
            <person name="Matheny P.B."/>
            <person name="Slot J.C."/>
        </authorList>
    </citation>
    <scope>NUCLEOTIDE SEQUENCE [LARGE SCALE GENOMIC DNA]</scope>
    <source>
        <strain evidence="6 7">2631</strain>
    </source>
</reference>
<keyword evidence="7" id="KW-1185">Reference proteome</keyword>
<dbReference type="PROSITE" id="PS50294">
    <property type="entry name" value="WD_REPEATS_REGION"/>
    <property type="match status" value="4"/>
</dbReference>
<dbReference type="Gene3D" id="3.40.50.300">
    <property type="entry name" value="P-loop containing nucleotide triphosphate hydrolases"/>
    <property type="match status" value="1"/>
</dbReference>
<dbReference type="SMART" id="SM00320">
    <property type="entry name" value="WD40"/>
    <property type="match status" value="4"/>
</dbReference>
<keyword evidence="1 3" id="KW-0853">WD repeat</keyword>
<feature type="repeat" description="WD" evidence="3">
    <location>
        <begin position="966"/>
        <end position="1007"/>
    </location>
</feature>
<evidence type="ECO:0000256" key="2">
    <source>
        <dbReference type="ARBA" id="ARBA00022737"/>
    </source>
</evidence>
<accession>A0A409XRP1</accession>
<dbReference type="InterPro" id="IPR036322">
    <property type="entry name" value="WD40_repeat_dom_sf"/>
</dbReference>
<dbReference type="PROSITE" id="PS00678">
    <property type="entry name" value="WD_REPEATS_1"/>
    <property type="match status" value="4"/>
</dbReference>
<evidence type="ECO:0000256" key="1">
    <source>
        <dbReference type="ARBA" id="ARBA00022574"/>
    </source>
</evidence>
<dbReference type="AlphaFoldDB" id="A0A409XRP1"/>
<dbReference type="InterPro" id="IPR007111">
    <property type="entry name" value="NACHT_NTPase"/>
</dbReference>
<dbReference type="GO" id="GO:0005634">
    <property type="term" value="C:nucleus"/>
    <property type="evidence" value="ECO:0007669"/>
    <property type="project" value="TreeGrafter"/>
</dbReference>
<evidence type="ECO:0000259" key="5">
    <source>
        <dbReference type="PROSITE" id="PS50837"/>
    </source>
</evidence>
<dbReference type="PROSITE" id="PS50082">
    <property type="entry name" value="WD_REPEATS_2"/>
    <property type="match status" value="4"/>
</dbReference>
<name>A0A409XRP1_PSICY</name>
<dbReference type="OrthoDB" id="163438at2759"/>
<evidence type="ECO:0000256" key="3">
    <source>
        <dbReference type="PROSITE-ProRule" id="PRU00221"/>
    </source>
</evidence>
<sequence length="1138" mass="127402">MSGTVPARLLRFLGEKKNRSESQISNPLEQSEHEHKRSQMPTPRSKPGLKEKLKAPFTRKKVSRINEPVSPENATEDVRSISTEVEQHIVAESEGRIDQLSNLPPSIVMNAAQGETPSTAGTIEPIRLTADKRTLKHPSNSEMIGGQIGEPVLQVDRHKFVAQLTIASNQEKSTAQPKVADLATVDAARDNASTGVFQMTVIAAPVQGGAAAMSNADKTMDLLDFKSSFLKTLSKFNSLVDKIAAAIINQEIRDDSILSLLRKMNEVYTFLTDNKLRDIESMQSVVERICHQTLECSYFIREYSTNQKFRMRLLKNFFSETDNRVKNYNNVFDGLLEEFRDNAAADTLVVVHRVWEGVKGMETLDNIAEDLDLNSMPYAGGAGLDTRKICLDGTREAILDEITAWINDTEKNTARIYWLHGNAGTGKSSIAHTIANRFKELRRLGSCYCFDRNEMAQERHKKIFTTISRDIAEHDKEIRRELTAAVYRDTSLKNTSDILQQWKELILKPARAFIDAMTGPIVIVIDALDESGGSDSRQHLLRILAGKLKDEKSHISKLPPHIRILLTSRTLPDIDEAFKHVKHVRQKAMDSIPLESSKHDISCFISNELSDLHGIGSNKGITNCLANASEGLFEWARLACAFIKAHAAGLTAKERFDLVINRNKASAVPLLDRMYKLTLETIFPQDQLVRDRRLDQFRSVMAQMLGITEPLPLAALHLLRQHFIDKYLCKIDVSTIIKPMGALLSGTTDRLSTIRPLHASFPEFLTNRERSGEFFIDLSHIHNDLAGASLGVMKDGLKFNICQLPSSYLANDQIPDLYERVQKCIPPELSYSCRFWTEHLRHAQFNSALANAVRDLFNHERLLFWLESLSLLKVMNICAESMFSVIQWVTSHVECQDIADDAADIQKFVRIFGGAISFSTPHLYISALPFSPITSRISAKFKGKFHRVLQIVGGQNKSWPVVQGVLKGHSKSVFSIIFSPNGKHIVSGSEDKTIRLWDAETGDLVHPPLEGHDDVVWSVAFSHDGKHIVSGSQDKTIRLWDAETGELVQPPLEGHNDVGHDDVVWSVAFSHDGKHIVSGSQDKTIRLWDAETGELVQPPLEGHNDVVWSVAFSPDSKHIVSGSEDKTIRLWNAETGEL</sequence>
<feature type="repeat" description="WD" evidence="3">
    <location>
        <begin position="1009"/>
        <end position="1050"/>
    </location>
</feature>
<dbReference type="InterPro" id="IPR056884">
    <property type="entry name" value="NPHP3-like_N"/>
</dbReference>
<evidence type="ECO:0000313" key="7">
    <source>
        <dbReference type="Proteomes" id="UP000283269"/>
    </source>
</evidence>
<feature type="repeat" description="WD" evidence="3">
    <location>
        <begin position="1100"/>
        <end position="1138"/>
    </location>
</feature>
<feature type="repeat" description="WD" evidence="3">
    <location>
        <begin position="1057"/>
        <end position="1098"/>
    </location>
</feature>
<comment type="caution">
    <text evidence="6">The sequence shown here is derived from an EMBL/GenBank/DDBJ whole genome shotgun (WGS) entry which is preliminary data.</text>
</comment>
<dbReference type="PROSITE" id="PS50837">
    <property type="entry name" value="NACHT"/>
    <property type="match status" value="1"/>
</dbReference>
<dbReference type="CDD" id="cd00200">
    <property type="entry name" value="WD40"/>
    <property type="match status" value="1"/>
</dbReference>
<gene>
    <name evidence="6" type="ORF">CVT25_008477</name>
</gene>
<dbReference type="STRING" id="93625.A0A409XRP1"/>